<keyword evidence="2" id="KW-1185">Reference proteome</keyword>
<gene>
    <name evidence="1" type="ORF">GCM10014715_56330</name>
</gene>
<dbReference type="AlphaFoldDB" id="A0A919A8P7"/>
<proteinExistence type="predicted"/>
<comment type="caution">
    <text evidence="1">The sequence shown here is derived from an EMBL/GenBank/DDBJ whole genome shotgun (WGS) entry which is preliminary data.</text>
</comment>
<dbReference type="EMBL" id="BNBC01000030">
    <property type="protein sequence ID" value="GHE92621.1"/>
    <property type="molecule type" value="Genomic_DNA"/>
</dbReference>
<accession>A0A919A8P7</accession>
<reference evidence="1" key="2">
    <citation type="submission" date="2020-09" db="EMBL/GenBank/DDBJ databases">
        <authorList>
            <person name="Sun Q."/>
            <person name="Ohkuma M."/>
        </authorList>
    </citation>
    <scope>NUCLEOTIDE SEQUENCE</scope>
    <source>
        <strain evidence="1">JCM 3302</strain>
    </source>
</reference>
<reference evidence="1" key="1">
    <citation type="journal article" date="2014" name="Int. J. Syst. Evol. Microbiol.">
        <title>Complete genome sequence of Corynebacterium casei LMG S-19264T (=DSM 44701T), isolated from a smear-ripened cheese.</title>
        <authorList>
            <consortium name="US DOE Joint Genome Institute (JGI-PGF)"/>
            <person name="Walter F."/>
            <person name="Albersmeier A."/>
            <person name="Kalinowski J."/>
            <person name="Ruckert C."/>
        </authorList>
    </citation>
    <scope>NUCLEOTIDE SEQUENCE</scope>
    <source>
        <strain evidence="1">JCM 3302</strain>
    </source>
</reference>
<evidence type="ECO:0000313" key="2">
    <source>
        <dbReference type="Proteomes" id="UP000641386"/>
    </source>
</evidence>
<name>A0A919A8P7_9ACTN</name>
<dbReference type="Proteomes" id="UP000641386">
    <property type="component" value="Unassembled WGS sequence"/>
</dbReference>
<sequence>MGSLVASSGKLAPRETYVVLRRSVLSLVTVAGLAMSALTAPAVAVTPATAAAYPTSRVYVSDSAGSYISGTLTWYNRSVDFTGTMKSVGCRRAWYSVFDGYANSLGARSSSTHCDTVTSVPATLPADVVGGGSYVGVCLDDANGKPVTSCGVYPRP</sequence>
<organism evidence="1 2">
    <name type="scientific">Streptomyces spiralis</name>
    <dbReference type="NCBI Taxonomy" id="66376"/>
    <lineage>
        <taxon>Bacteria</taxon>
        <taxon>Bacillati</taxon>
        <taxon>Actinomycetota</taxon>
        <taxon>Actinomycetes</taxon>
        <taxon>Kitasatosporales</taxon>
        <taxon>Streptomycetaceae</taxon>
        <taxon>Streptomyces</taxon>
    </lineage>
</organism>
<protein>
    <submittedName>
        <fullName evidence="1">Uncharacterized protein</fullName>
    </submittedName>
</protein>
<dbReference type="RefSeq" id="WP_229903779.1">
    <property type="nucleotide sequence ID" value="NZ_BNBC01000030.1"/>
</dbReference>
<evidence type="ECO:0000313" key="1">
    <source>
        <dbReference type="EMBL" id="GHE92621.1"/>
    </source>
</evidence>